<dbReference type="EMBL" id="AFAR01000258">
    <property type="protein sequence ID" value="EGF24949.1"/>
    <property type="molecule type" value="Genomic_DNA"/>
</dbReference>
<name>F2AZF3_RHOBT</name>
<dbReference type="PATRIC" id="fig|991778.3.peg.5408"/>
<gene>
    <name evidence="1" type="ORF">RBWH47_03404</name>
</gene>
<dbReference type="Proteomes" id="UP000006222">
    <property type="component" value="Unassembled WGS sequence"/>
</dbReference>
<protein>
    <submittedName>
        <fullName evidence="1">Uncharacterized protein</fullName>
    </submittedName>
</protein>
<sequence length="53" mass="5990">MPHFLADTYSSLVAQRCLIRTSPAVASLRVQQLNHLCSRQNETRQTGGFEKTK</sequence>
<dbReference type="AlphaFoldDB" id="F2AZF3"/>
<comment type="caution">
    <text evidence="1">The sequence shown here is derived from an EMBL/GenBank/DDBJ whole genome shotgun (WGS) entry which is preliminary data.</text>
</comment>
<proteinExistence type="predicted"/>
<accession>F2AZF3</accession>
<reference evidence="1 2" key="1">
    <citation type="journal article" date="2013" name="Mar. Genomics">
        <title>Expression of sulfatases in Rhodopirellula baltica and the diversity of sulfatases in the genus Rhodopirellula.</title>
        <authorList>
            <person name="Wegner C.E."/>
            <person name="Richter-Heitmann T."/>
            <person name="Klindworth A."/>
            <person name="Klockow C."/>
            <person name="Richter M."/>
            <person name="Achstetter T."/>
            <person name="Glockner F.O."/>
            <person name="Harder J."/>
        </authorList>
    </citation>
    <scope>NUCLEOTIDE SEQUENCE [LARGE SCALE GENOMIC DNA]</scope>
    <source>
        <strain evidence="1 2">WH47</strain>
    </source>
</reference>
<organism evidence="1 2">
    <name type="scientific">Rhodopirellula baltica WH47</name>
    <dbReference type="NCBI Taxonomy" id="991778"/>
    <lineage>
        <taxon>Bacteria</taxon>
        <taxon>Pseudomonadati</taxon>
        <taxon>Planctomycetota</taxon>
        <taxon>Planctomycetia</taxon>
        <taxon>Pirellulales</taxon>
        <taxon>Pirellulaceae</taxon>
        <taxon>Rhodopirellula</taxon>
    </lineage>
</organism>
<evidence type="ECO:0000313" key="2">
    <source>
        <dbReference type="Proteomes" id="UP000006222"/>
    </source>
</evidence>
<evidence type="ECO:0000313" key="1">
    <source>
        <dbReference type="EMBL" id="EGF24949.1"/>
    </source>
</evidence>